<accession>A0A1S7NYK8</accession>
<evidence type="ECO:0000313" key="3">
    <source>
        <dbReference type="Proteomes" id="UP000191987"/>
    </source>
</evidence>
<dbReference type="RefSeq" id="WP_162936613.1">
    <property type="nucleotide sequence ID" value="NZ_LT009748.1"/>
</dbReference>
<keyword evidence="1" id="KW-0472">Membrane</keyword>
<keyword evidence="1" id="KW-0812">Transmembrane</keyword>
<keyword evidence="1" id="KW-1133">Transmembrane helix</keyword>
<gene>
    <name evidence="2" type="ORF">AGR7C_Cc110069</name>
</gene>
<feature type="transmembrane region" description="Helical" evidence="1">
    <location>
        <begin position="36"/>
        <end position="62"/>
    </location>
</feature>
<name>A0A1S7NYK8_9HYPH</name>
<feature type="transmembrane region" description="Helical" evidence="1">
    <location>
        <begin position="98"/>
        <end position="119"/>
    </location>
</feature>
<evidence type="ECO:0000256" key="1">
    <source>
        <dbReference type="SAM" id="Phobius"/>
    </source>
</evidence>
<reference evidence="2 3" key="1">
    <citation type="submission" date="2016-01" db="EMBL/GenBank/DDBJ databases">
        <authorList>
            <person name="Oliw E.H."/>
        </authorList>
    </citation>
    <scope>NUCLEOTIDE SEQUENCE [LARGE SCALE GENOMIC DNA]</scope>
    <source>
        <strain evidence="2 3">Zutra 3-1</strain>
    </source>
</reference>
<dbReference type="AlphaFoldDB" id="A0A1S7NYK8"/>
<feature type="transmembrane region" description="Helical" evidence="1">
    <location>
        <begin position="69"/>
        <end position="92"/>
    </location>
</feature>
<feature type="transmembrane region" description="Helical" evidence="1">
    <location>
        <begin position="7"/>
        <end position="30"/>
    </location>
</feature>
<evidence type="ECO:0000313" key="2">
    <source>
        <dbReference type="EMBL" id="CUX13434.1"/>
    </source>
</evidence>
<dbReference type="Proteomes" id="UP000191987">
    <property type="component" value="Unassembled WGS sequence"/>
</dbReference>
<sequence>MNHQRTAIFFTILIALGFTQFRTLFYSLYFLEKGEINYFIISTSITAAPFIPFFTVLFLIFFPWRMHRYLAVALAMLAGSAGMLLSLFAASLSGGGTYMVLFHGFTLSLAVPASILFTARRSTQPSSKGGWLFLIIAAAAGLWSLVAGVAAAAQAQYLAGQQAFCIAAHTENDDAPLRSFAELRGLAFYTDLSGYKDYHNWYFHGLLIVTQRGGVKVYNWSPRRLRFDLVANPERLLESPKSACVPQSNFWRSLSIL</sequence>
<feature type="transmembrane region" description="Helical" evidence="1">
    <location>
        <begin position="131"/>
        <end position="153"/>
    </location>
</feature>
<proteinExistence type="predicted"/>
<dbReference type="EMBL" id="FBWG01000003">
    <property type="protein sequence ID" value="CUX13434.1"/>
    <property type="molecule type" value="Genomic_DNA"/>
</dbReference>
<organism evidence="2 3">
    <name type="scientific">Agrobacterium deltaense Zutra 3/1</name>
    <dbReference type="NCBI Taxonomy" id="1183427"/>
    <lineage>
        <taxon>Bacteria</taxon>
        <taxon>Pseudomonadati</taxon>
        <taxon>Pseudomonadota</taxon>
        <taxon>Alphaproteobacteria</taxon>
        <taxon>Hyphomicrobiales</taxon>
        <taxon>Rhizobiaceae</taxon>
        <taxon>Rhizobium/Agrobacterium group</taxon>
        <taxon>Agrobacterium</taxon>
    </lineage>
</organism>
<protein>
    <submittedName>
        <fullName evidence="2">Uncharacterized protein</fullName>
    </submittedName>
</protein>